<evidence type="ECO:0000256" key="1">
    <source>
        <dbReference type="ARBA" id="ARBA00004496"/>
    </source>
</evidence>
<comment type="pathway">
    <text evidence="2 14">Cell wall biogenesis; peptidoglycan biosynthesis.</text>
</comment>
<accession>A0AAC9YQC0</accession>
<dbReference type="SUPFAM" id="SSF51984">
    <property type="entry name" value="MurCD N-terminal domain"/>
    <property type="match status" value="1"/>
</dbReference>
<keyword evidence="5 14" id="KW-0436">Ligase</keyword>
<dbReference type="Pfam" id="PF02875">
    <property type="entry name" value="Mur_ligase_C"/>
    <property type="match status" value="1"/>
</dbReference>
<keyword evidence="10 14" id="KW-0573">Peptidoglycan synthesis</keyword>
<comment type="subcellular location">
    <subcellularLocation>
        <location evidence="1 14">Cytoplasm</location>
    </subcellularLocation>
</comment>
<evidence type="ECO:0000259" key="16">
    <source>
        <dbReference type="Pfam" id="PF02875"/>
    </source>
</evidence>
<dbReference type="InterPro" id="IPR050061">
    <property type="entry name" value="MurCDEF_pg_biosynth"/>
</dbReference>
<feature type="domain" description="Mur ligase central" evidence="17">
    <location>
        <begin position="115"/>
        <end position="297"/>
    </location>
</feature>
<evidence type="ECO:0000256" key="10">
    <source>
        <dbReference type="ARBA" id="ARBA00022984"/>
    </source>
</evidence>
<sequence length="467" mass="48928">MANDISQWSGKRLHFIGIGGAGMSGLARIALSHGITVTGSDAKDSTVLSALQALGAQVSPEHKASQVDGADYIIFSTAISAANVELVRAQELQIPVLTRAQALATLMSQDRSIAVAGTHGKTTTSSMLTVALQSCGLDPSFAIGGTLTSSGSNAHKGTGDLFVAEADESDGSFIEYHPNAAIVTNIEHDHVDFFAKPEDVTKAFNSFAATISQDGILVYCADDAGSAALGRNPKLRPDLKVVSYGTIEGSDLYIDSINLLAMGSTARALWKGRLVGTLSLQVPGLHNVLNAGAALAMGLALGAPAAELLSGLASFHGTGRRFELKGTVHGIRVIDDYGHHPTEITVTLEAAKRYAGDGRVLAIFQPHRYSRTQAFMKEFSTALDIADEVILLEIYAASEKPIPGVSAAQIASAMENGQFIPNFFEASDWVIENAKPGDVILTLGAGDVNSLAPIICDGLARRFNSPV</sequence>
<gene>
    <name evidence="14" type="primary">murC</name>
    <name evidence="18" type="ORF">A1s21148_02980</name>
</gene>
<dbReference type="SUPFAM" id="SSF53623">
    <property type="entry name" value="MurD-like peptide ligases, catalytic domain"/>
    <property type="match status" value="1"/>
</dbReference>
<comment type="function">
    <text evidence="14">Cell wall formation.</text>
</comment>
<comment type="similarity">
    <text evidence="14">Belongs to the MurCDEF family.</text>
</comment>
<keyword evidence="7 14" id="KW-0547">Nucleotide-binding</keyword>
<evidence type="ECO:0000256" key="6">
    <source>
        <dbReference type="ARBA" id="ARBA00022618"/>
    </source>
</evidence>
<keyword evidence="19" id="KW-1185">Reference proteome</keyword>
<dbReference type="GO" id="GO:0008360">
    <property type="term" value="P:regulation of cell shape"/>
    <property type="evidence" value="ECO:0007669"/>
    <property type="project" value="UniProtKB-KW"/>
</dbReference>
<dbReference type="Gene3D" id="3.40.50.720">
    <property type="entry name" value="NAD(P)-binding Rossmann-like Domain"/>
    <property type="match status" value="1"/>
</dbReference>
<dbReference type="PANTHER" id="PTHR43445">
    <property type="entry name" value="UDP-N-ACETYLMURAMATE--L-ALANINE LIGASE-RELATED"/>
    <property type="match status" value="1"/>
</dbReference>
<dbReference type="PANTHER" id="PTHR43445:SF3">
    <property type="entry name" value="UDP-N-ACETYLMURAMATE--L-ALANINE LIGASE"/>
    <property type="match status" value="1"/>
</dbReference>
<protein>
    <recommendedName>
        <fullName evidence="3 14">UDP-N-acetylmuramate--L-alanine ligase</fullName>
        <ecNumber evidence="3 14">6.3.2.8</ecNumber>
    </recommendedName>
    <alternativeName>
        <fullName evidence="14">UDP-N-acetylmuramoyl-L-alanine synthetase</fullName>
    </alternativeName>
</protein>
<dbReference type="Gene3D" id="3.90.190.20">
    <property type="entry name" value="Mur ligase, C-terminal domain"/>
    <property type="match status" value="1"/>
</dbReference>
<reference evidence="18 19" key="1">
    <citation type="submission" date="2016-07" db="EMBL/GenBank/DDBJ databases">
        <title>High microdiversification within the ubiquitous acI lineage of Actinobacteria.</title>
        <authorList>
            <person name="Neuenschwander S.M."/>
            <person name="Salcher M."/>
            <person name="Ghai R."/>
            <person name="Pernthaler J."/>
        </authorList>
    </citation>
    <scope>NUCLEOTIDE SEQUENCE [LARGE SCALE GENOMIC DNA]</scope>
    <source>
        <strain evidence="18">MMS-21-148</strain>
    </source>
</reference>
<dbReference type="EMBL" id="CP016769">
    <property type="protein sequence ID" value="ASY10507.1"/>
    <property type="molecule type" value="Genomic_DNA"/>
</dbReference>
<evidence type="ECO:0000256" key="4">
    <source>
        <dbReference type="ARBA" id="ARBA00022490"/>
    </source>
</evidence>
<dbReference type="Pfam" id="PF01225">
    <property type="entry name" value="Mur_ligase"/>
    <property type="match status" value="1"/>
</dbReference>
<dbReference type="InterPro" id="IPR036615">
    <property type="entry name" value="Mur_ligase_C_dom_sf"/>
</dbReference>
<dbReference type="InterPro" id="IPR036565">
    <property type="entry name" value="Mur-like_cat_sf"/>
</dbReference>
<keyword evidence="11 14" id="KW-0131">Cell cycle</keyword>
<organism evidence="18 19">
    <name type="scientific">Candidatus Planktophila lacus</name>
    <dbReference type="NCBI Taxonomy" id="1884913"/>
    <lineage>
        <taxon>Bacteria</taxon>
        <taxon>Bacillati</taxon>
        <taxon>Actinomycetota</taxon>
        <taxon>Actinomycetes</taxon>
        <taxon>Candidatus Nanopelagicales</taxon>
        <taxon>Candidatus Nanopelagicaceae</taxon>
        <taxon>Candidatus Planktophila</taxon>
    </lineage>
</organism>
<name>A0AAC9YQC0_9ACTN</name>
<comment type="catalytic activity">
    <reaction evidence="13 14">
        <text>UDP-N-acetyl-alpha-D-muramate + L-alanine + ATP = UDP-N-acetyl-alpha-D-muramoyl-L-alanine + ADP + phosphate + H(+)</text>
        <dbReference type="Rhea" id="RHEA:23372"/>
        <dbReference type="ChEBI" id="CHEBI:15378"/>
        <dbReference type="ChEBI" id="CHEBI:30616"/>
        <dbReference type="ChEBI" id="CHEBI:43474"/>
        <dbReference type="ChEBI" id="CHEBI:57972"/>
        <dbReference type="ChEBI" id="CHEBI:70757"/>
        <dbReference type="ChEBI" id="CHEBI:83898"/>
        <dbReference type="ChEBI" id="CHEBI:456216"/>
        <dbReference type="EC" id="6.3.2.8"/>
    </reaction>
</comment>
<dbReference type="Proteomes" id="UP000217144">
    <property type="component" value="Chromosome"/>
</dbReference>
<dbReference type="AlphaFoldDB" id="A0AAC9YQC0"/>
<evidence type="ECO:0000256" key="7">
    <source>
        <dbReference type="ARBA" id="ARBA00022741"/>
    </source>
</evidence>
<feature type="domain" description="Mur ligase C-terminal" evidence="16">
    <location>
        <begin position="320"/>
        <end position="446"/>
    </location>
</feature>
<dbReference type="InterPro" id="IPR013221">
    <property type="entry name" value="Mur_ligase_cen"/>
</dbReference>
<dbReference type="InterPro" id="IPR005758">
    <property type="entry name" value="UDP-N-AcMur_Ala_ligase_MurC"/>
</dbReference>
<evidence type="ECO:0000256" key="14">
    <source>
        <dbReference type="HAMAP-Rule" id="MF_00046"/>
    </source>
</evidence>
<dbReference type="SUPFAM" id="SSF53244">
    <property type="entry name" value="MurD-like peptide ligases, peptide-binding domain"/>
    <property type="match status" value="1"/>
</dbReference>
<evidence type="ECO:0000256" key="8">
    <source>
        <dbReference type="ARBA" id="ARBA00022840"/>
    </source>
</evidence>
<dbReference type="GO" id="GO:0005524">
    <property type="term" value="F:ATP binding"/>
    <property type="evidence" value="ECO:0007669"/>
    <property type="project" value="UniProtKB-UniRule"/>
</dbReference>
<evidence type="ECO:0000256" key="13">
    <source>
        <dbReference type="ARBA" id="ARBA00047833"/>
    </source>
</evidence>
<dbReference type="Gene3D" id="3.40.1190.10">
    <property type="entry name" value="Mur-like, catalytic domain"/>
    <property type="match status" value="1"/>
</dbReference>
<keyword evidence="9 14" id="KW-0133">Cell shape</keyword>
<evidence type="ECO:0000256" key="11">
    <source>
        <dbReference type="ARBA" id="ARBA00023306"/>
    </source>
</evidence>
<evidence type="ECO:0000259" key="17">
    <source>
        <dbReference type="Pfam" id="PF08245"/>
    </source>
</evidence>
<dbReference type="InterPro" id="IPR000713">
    <property type="entry name" value="Mur_ligase_N"/>
</dbReference>
<evidence type="ECO:0000256" key="9">
    <source>
        <dbReference type="ARBA" id="ARBA00022960"/>
    </source>
</evidence>
<evidence type="ECO:0000256" key="2">
    <source>
        <dbReference type="ARBA" id="ARBA00004752"/>
    </source>
</evidence>
<keyword evidence="6 14" id="KW-0132">Cell division</keyword>
<dbReference type="Pfam" id="PF08245">
    <property type="entry name" value="Mur_ligase_M"/>
    <property type="match status" value="1"/>
</dbReference>
<dbReference type="KEGG" id="plan:A1s21148_02980"/>
<dbReference type="GO" id="GO:0009252">
    <property type="term" value="P:peptidoglycan biosynthetic process"/>
    <property type="evidence" value="ECO:0007669"/>
    <property type="project" value="UniProtKB-UniRule"/>
</dbReference>
<dbReference type="InterPro" id="IPR004101">
    <property type="entry name" value="Mur_ligase_C"/>
</dbReference>
<keyword evidence="12 14" id="KW-0961">Cell wall biogenesis/degradation</keyword>
<dbReference type="EC" id="6.3.2.8" evidence="3 14"/>
<proteinExistence type="inferred from homology"/>
<dbReference type="RefSeq" id="WP_095670994.1">
    <property type="nucleotide sequence ID" value="NZ_CP016769.1"/>
</dbReference>
<evidence type="ECO:0000256" key="5">
    <source>
        <dbReference type="ARBA" id="ARBA00022598"/>
    </source>
</evidence>
<dbReference type="GO" id="GO:0005737">
    <property type="term" value="C:cytoplasm"/>
    <property type="evidence" value="ECO:0007669"/>
    <property type="project" value="UniProtKB-SubCell"/>
</dbReference>
<feature type="binding site" evidence="14">
    <location>
        <begin position="117"/>
        <end position="123"/>
    </location>
    <ligand>
        <name>ATP</name>
        <dbReference type="ChEBI" id="CHEBI:30616"/>
    </ligand>
</feature>
<evidence type="ECO:0000256" key="12">
    <source>
        <dbReference type="ARBA" id="ARBA00023316"/>
    </source>
</evidence>
<evidence type="ECO:0000313" key="18">
    <source>
        <dbReference type="EMBL" id="ASY10507.1"/>
    </source>
</evidence>
<dbReference type="GO" id="GO:0051301">
    <property type="term" value="P:cell division"/>
    <property type="evidence" value="ECO:0007669"/>
    <property type="project" value="UniProtKB-KW"/>
</dbReference>
<feature type="domain" description="Mur ligase N-terminal catalytic" evidence="15">
    <location>
        <begin position="13"/>
        <end position="110"/>
    </location>
</feature>
<evidence type="ECO:0000313" key="19">
    <source>
        <dbReference type="Proteomes" id="UP000217144"/>
    </source>
</evidence>
<keyword evidence="4 14" id="KW-0963">Cytoplasm</keyword>
<keyword evidence="8 14" id="KW-0067">ATP-binding</keyword>
<evidence type="ECO:0000256" key="3">
    <source>
        <dbReference type="ARBA" id="ARBA00012211"/>
    </source>
</evidence>
<dbReference type="GO" id="GO:0008763">
    <property type="term" value="F:UDP-N-acetylmuramate-L-alanine ligase activity"/>
    <property type="evidence" value="ECO:0007669"/>
    <property type="project" value="UniProtKB-UniRule"/>
</dbReference>
<dbReference type="GO" id="GO:0071555">
    <property type="term" value="P:cell wall organization"/>
    <property type="evidence" value="ECO:0007669"/>
    <property type="project" value="UniProtKB-KW"/>
</dbReference>
<evidence type="ECO:0000259" key="15">
    <source>
        <dbReference type="Pfam" id="PF01225"/>
    </source>
</evidence>
<dbReference type="HAMAP" id="MF_00046">
    <property type="entry name" value="MurC"/>
    <property type="match status" value="1"/>
</dbReference>
<dbReference type="NCBIfam" id="TIGR01082">
    <property type="entry name" value="murC"/>
    <property type="match status" value="1"/>
</dbReference>